<feature type="compositionally biased region" description="Basic residues" evidence="6">
    <location>
        <begin position="1"/>
        <end position="11"/>
    </location>
</feature>
<proteinExistence type="inferred from homology"/>
<dbReference type="SUPFAM" id="SSF51064">
    <property type="entry name" value="Head domain of nucleotide exchange factor GrpE"/>
    <property type="match status" value="1"/>
</dbReference>
<dbReference type="SUPFAM" id="SSF58014">
    <property type="entry name" value="Coiled-coil domain of nucleotide exchange factor GrpE"/>
    <property type="match status" value="1"/>
</dbReference>
<dbReference type="EMBL" id="CP002631">
    <property type="protein sequence ID" value="AEB13551.1"/>
    <property type="molecule type" value="Genomic_DNA"/>
</dbReference>
<sequence length="219" mass="24877">MSKEKHHHHEEHKHEEHEKLQNAVAQENEKKENAEVQEEKTLSAEEKISELEKQIDGLKKENADLKDQVLRRAADFDNYRKRAIQEKQEAFDFANTNLLKDLLESLDNFDRTVEAAATATDPKSIADGVTMINKNLISMLENKYNLVSYGVAGDAFDPDIHEAIGSSQDPVASPVLKVVYLKGYKLKNRVIRHAKVMVSMPDGTVNPPSEEKKETEEQK</sequence>
<reference evidence="7 8" key="1">
    <citation type="journal article" date="2011" name="Stand. Genomic Sci.">
        <title>Complete genome sequence of Treponema succinifaciens type strain (6091).</title>
        <authorList>
            <person name="Han C."/>
            <person name="Gronow S."/>
            <person name="Teshima H."/>
            <person name="Lapidus A."/>
            <person name="Nolan M."/>
            <person name="Lucas S."/>
            <person name="Hammon N."/>
            <person name="Deshpande S."/>
            <person name="Cheng J.F."/>
            <person name="Zeytun A."/>
            <person name="Tapia R."/>
            <person name="Goodwin L."/>
            <person name="Pitluck S."/>
            <person name="Liolios K."/>
            <person name="Pagani I."/>
            <person name="Ivanova N."/>
            <person name="Mavromatis K."/>
            <person name="Mikhailova N."/>
            <person name="Huntemann M."/>
            <person name="Pati A."/>
            <person name="Chen A."/>
            <person name="Palaniappan K."/>
            <person name="Land M."/>
            <person name="Hauser L."/>
            <person name="Brambilla E.M."/>
            <person name="Rohde M."/>
            <person name="Goker M."/>
            <person name="Woyke T."/>
            <person name="Bristow J."/>
            <person name="Eisen J.A."/>
            <person name="Markowitz V."/>
            <person name="Hugenholtz P."/>
            <person name="Kyrpides N.C."/>
            <person name="Klenk H.P."/>
            <person name="Detter J.C."/>
        </authorList>
    </citation>
    <scope>NUCLEOTIDE SEQUENCE [LARGE SCALE GENOMIC DNA]</scope>
    <source>
        <strain evidence="8">ATCC 33096 / DSM 2489 / 6091</strain>
    </source>
</reference>
<dbReference type="Gene3D" id="3.90.20.20">
    <property type="match status" value="1"/>
</dbReference>
<dbReference type="GO" id="GO:0051087">
    <property type="term" value="F:protein-folding chaperone binding"/>
    <property type="evidence" value="ECO:0007669"/>
    <property type="project" value="InterPro"/>
</dbReference>
<dbReference type="GO" id="GO:0000774">
    <property type="term" value="F:adenyl-nucleotide exchange factor activity"/>
    <property type="evidence" value="ECO:0007669"/>
    <property type="project" value="InterPro"/>
</dbReference>
<evidence type="ECO:0000256" key="2">
    <source>
        <dbReference type="ARBA" id="ARBA00023186"/>
    </source>
</evidence>
<dbReference type="HAMAP" id="MF_01151">
    <property type="entry name" value="GrpE"/>
    <property type="match status" value="1"/>
</dbReference>
<reference evidence="8" key="2">
    <citation type="submission" date="2011-04" db="EMBL/GenBank/DDBJ databases">
        <title>The complete genome of chromosome of Treponema succinifaciens DSM 2489.</title>
        <authorList>
            <person name="Lucas S."/>
            <person name="Copeland A."/>
            <person name="Lapidus A."/>
            <person name="Bruce D."/>
            <person name="Goodwin L."/>
            <person name="Pitluck S."/>
            <person name="Peters L."/>
            <person name="Kyrpides N."/>
            <person name="Mavromatis K."/>
            <person name="Ivanova N."/>
            <person name="Ovchinnikova G."/>
            <person name="Teshima H."/>
            <person name="Detter J.C."/>
            <person name="Tapia R."/>
            <person name="Han C."/>
            <person name="Land M."/>
            <person name="Hauser L."/>
            <person name="Markowitz V."/>
            <person name="Cheng J.-F."/>
            <person name="Hugenholtz P."/>
            <person name="Woyke T."/>
            <person name="Wu D."/>
            <person name="Gronow S."/>
            <person name="Wellnitz S."/>
            <person name="Brambilla E."/>
            <person name="Klenk H.-P."/>
            <person name="Eisen J.A."/>
        </authorList>
    </citation>
    <scope>NUCLEOTIDE SEQUENCE [LARGE SCALE GENOMIC DNA]</scope>
    <source>
        <strain evidence="8">ATCC 33096 / DSM 2489 / 6091</strain>
    </source>
</reference>
<evidence type="ECO:0000313" key="8">
    <source>
        <dbReference type="Proteomes" id="UP000006852"/>
    </source>
</evidence>
<dbReference type="GeneID" id="302997812"/>
<dbReference type="Gene3D" id="2.30.22.10">
    <property type="entry name" value="Head domain of nucleotide exchange factor GrpE"/>
    <property type="match status" value="1"/>
</dbReference>
<dbReference type="KEGG" id="tsu:Tresu_0610"/>
<dbReference type="InterPro" id="IPR000740">
    <property type="entry name" value="GrpE"/>
</dbReference>
<evidence type="ECO:0000256" key="6">
    <source>
        <dbReference type="SAM" id="MobiDB-lite"/>
    </source>
</evidence>
<dbReference type="InterPro" id="IPR009012">
    <property type="entry name" value="GrpE_head"/>
</dbReference>
<comment type="subcellular location">
    <subcellularLocation>
        <location evidence="3">Cytoplasm</location>
    </subcellularLocation>
</comment>
<dbReference type="Proteomes" id="UP000006852">
    <property type="component" value="Chromosome"/>
</dbReference>
<dbReference type="GO" id="GO:0042803">
    <property type="term" value="F:protein homodimerization activity"/>
    <property type="evidence" value="ECO:0007669"/>
    <property type="project" value="InterPro"/>
</dbReference>
<dbReference type="OrthoDB" id="9812586at2"/>
<evidence type="ECO:0000256" key="3">
    <source>
        <dbReference type="HAMAP-Rule" id="MF_01151"/>
    </source>
</evidence>
<name>F2NUI8_TRES6</name>
<evidence type="ECO:0000256" key="1">
    <source>
        <dbReference type="ARBA" id="ARBA00009054"/>
    </source>
</evidence>
<dbReference type="PRINTS" id="PR00773">
    <property type="entry name" value="GRPEPROTEIN"/>
</dbReference>
<comment type="function">
    <text evidence="3 4">Participates actively in the response to hyperosmotic and heat shock by preventing the aggregation of stress-denatured proteins, in association with DnaK and GrpE. It is the nucleotide exchange factor for DnaK and may function as a thermosensor. Unfolded proteins bind initially to DnaJ; upon interaction with the DnaJ-bound protein, DnaK hydrolyzes its bound ATP, resulting in the formation of a stable complex. GrpE releases ADP from DnaK; ATP binding to DnaK triggers the release of the substrate protein, thus completing the reaction cycle. Several rounds of ATP-dependent interactions between DnaJ, DnaK and GrpE are required for fully efficient folding.</text>
</comment>
<dbReference type="PROSITE" id="PS01071">
    <property type="entry name" value="GRPE"/>
    <property type="match status" value="1"/>
</dbReference>
<gene>
    <name evidence="3" type="primary">grpE</name>
    <name evidence="7" type="ordered locus">Tresu_0610</name>
</gene>
<dbReference type="STRING" id="869209.Tresu_0610"/>
<dbReference type="AlphaFoldDB" id="F2NUI8"/>
<evidence type="ECO:0000256" key="4">
    <source>
        <dbReference type="RuleBase" id="RU000639"/>
    </source>
</evidence>
<comment type="similarity">
    <text evidence="1 3 5">Belongs to the GrpE family.</text>
</comment>
<keyword evidence="8" id="KW-1185">Reference proteome</keyword>
<dbReference type="PANTHER" id="PTHR21237">
    <property type="entry name" value="GRPE PROTEIN"/>
    <property type="match status" value="1"/>
</dbReference>
<dbReference type="GO" id="GO:0006457">
    <property type="term" value="P:protein folding"/>
    <property type="evidence" value="ECO:0007669"/>
    <property type="project" value="InterPro"/>
</dbReference>
<protein>
    <recommendedName>
        <fullName evidence="3 4">Protein GrpE</fullName>
    </recommendedName>
    <alternativeName>
        <fullName evidence="3">HSP-70 cofactor</fullName>
    </alternativeName>
</protein>
<dbReference type="GO" id="GO:0051082">
    <property type="term" value="F:unfolded protein binding"/>
    <property type="evidence" value="ECO:0007669"/>
    <property type="project" value="TreeGrafter"/>
</dbReference>
<dbReference type="CDD" id="cd00446">
    <property type="entry name" value="GrpE"/>
    <property type="match status" value="1"/>
</dbReference>
<accession>F2NUI8</accession>
<keyword evidence="2 3" id="KW-0143">Chaperone</keyword>
<feature type="region of interest" description="Disordered" evidence="6">
    <location>
        <begin position="1"/>
        <end position="46"/>
    </location>
</feature>
<evidence type="ECO:0000313" key="7">
    <source>
        <dbReference type="EMBL" id="AEB13551.1"/>
    </source>
</evidence>
<dbReference type="GO" id="GO:0005737">
    <property type="term" value="C:cytoplasm"/>
    <property type="evidence" value="ECO:0007669"/>
    <property type="project" value="UniProtKB-SubCell"/>
</dbReference>
<dbReference type="eggNOG" id="COG0576">
    <property type="taxonomic scope" value="Bacteria"/>
</dbReference>
<dbReference type="InterPro" id="IPR013805">
    <property type="entry name" value="GrpE_CC"/>
</dbReference>
<evidence type="ECO:0000256" key="5">
    <source>
        <dbReference type="RuleBase" id="RU004478"/>
    </source>
</evidence>
<organism evidence="7 8">
    <name type="scientific">Treponema succinifaciens (strain ATCC 33096 / DSM 2489 / 6091)</name>
    <dbReference type="NCBI Taxonomy" id="869209"/>
    <lineage>
        <taxon>Bacteria</taxon>
        <taxon>Pseudomonadati</taxon>
        <taxon>Spirochaetota</taxon>
        <taxon>Spirochaetia</taxon>
        <taxon>Spirochaetales</taxon>
        <taxon>Treponemataceae</taxon>
        <taxon>Treponema</taxon>
    </lineage>
</organism>
<dbReference type="HOGENOM" id="CLU_057217_5_2_12"/>
<dbReference type="Pfam" id="PF01025">
    <property type="entry name" value="GrpE"/>
    <property type="match status" value="1"/>
</dbReference>
<keyword evidence="3 4" id="KW-0346">Stress response</keyword>
<comment type="subunit">
    <text evidence="3">Homodimer.</text>
</comment>
<keyword evidence="3" id="KW-0963">Cytoplasm</keyword>
<dbReference type="PANTHER" id="PTHR21237:SF23">
    <property type="entry name" value="GRPE PROTEIN HOMOLOG, MITOCHONDRIAL"/>
    <property type="match status" value="1"/>
</dbReference>
<dbReference type="RefSeq" id="WP_013700858.1">
    <property type="nucleotide sequence ID" value="NC_015385.1"/>
</dbReference>
<feature type="compositionally biased region" description="Basic and acidic residues" evidence="6">
    <location>
        <begin position="27"/>
        <end position="46"/>
    </location>
</feature>